<evidence type="ECO:0000313" key="2">
    <source>
        <dbReference type="Proteomes" id="UP001519310"/>
    </source>
</evidence>
<comment type="caution">
    <text evidence="1">The sequence shown here is derived from an EMBL/GenBank/DDBJ whole genome shotgun (WGS) entry which is preliminary data.</text>
</comment>
<keyword evidence="2" id="KW-1185">Reference proteome</keyword>
<protein>
    <recommendedName>
        <fullName evidence="3">CBS domain-containing protein</fullName>
    </recommendedName>
</protein>
<dbReference type="RefSeq" id="WP_209468339.1">
    <property type="nucleotide sequence ID" value="NZ_BMVL01000005.1"/>
</dbReference>
<organism evidence="1 2">
    <name type="scientific">Streptomyces avidinii</name>
    <dbReference type="NCBI Taxonomy" id="1895"/>
    <lineage>
        <taxon>Bacteria</taxon>
        <taxon>Bacillati</taxon>
        <taxon>Actinomycetota</taxon>
        <taxon>Actinomycetes</taxon>
        <taxon>Kitasatosporales</taxon>
        <taxon>Streptomycetaceae</taxon>
        <taxon>Streptomyces</taxon>
    </lineage>
</organism>
<name>A0ABS4KZ39_STRAV</name>
<accession>A0ABS4KZ39</accession>
<proteinExistence type="predicted"/>
<sequence length="200" mass="20083">MNAHTPVGSLAVEPVLRVDGSVGPEEALTLLGDLGFALVTDAAHDGLPVALLSRSDLTALRDRRAATLCPSDAPARPAVLVPAGLTLGELVGGAAVTLLALSPHGAVVVDPSGGVTVLPGSIVDDFLDHGALLPAETRGAFDMSATDSVLAGEVSLPFALVACAAPGCGHVNHLGFFDPQRPPVCAHPGLPPHTLTITRG</sequence>
<dbReference type="EMBL" id="JAGGLQ010000002">
    <property type="protein sequence ID" value="MBP2035299.1"/>
    <property type="molecule type" value="Genomic_DNA"/>
</dbReference>
<evidence type="ECO:0008006" key="3">
    <source>
        <dbReference type="Google" id="ProtNLM"/>
    </source>
</evidence>
<dbReference type="Proteomes" id="UP001519310">
    <property type="component" value="Unassembled WGS sequence"/>
</dbReference>
<evidence type="ECO:0000313" key="1">
    <source>
        <dbReference type="EMBL" id="MBP2035299.1"/>
    </source>
</evidence>
<reference evidence="1 2" key="1">
    <citation type="submission" date="2021-03" db="EMBL/GenBank/DDBJ databases">
        <title>Genomic Encyclopedia of Type Strains, Phase IV (KMG-IV): sequencing the most valuable type-strain genomes for metagenomic binning, comparative biology and taxonomic classification.</title>
        <authorList>
            <person name="Goeker M."/>
        </authorList>
    </citation>
    <scope>NUCLEOTIDE SEQUENCE [LARGE SCALE GENOMIC DNA]</scope>
    <source>
        <strain evidence="1 2">DSM 40526</strain>
    </source>
</reference>
<gene>
    <name evidence="1" type="ORF">J2Z77_001086</name>
</gene>